<gene>
    <name evidence="2" type="ORF">EJC51_44435</name>
</gene>
<protein>
    <submittedName>
        <fullName evidence="2">DUF1269 domain-containing protein</fullName>
    </submittedName>
</protein>
<dbReference type="AlphaFoldDB" id="A0A3Q9C3A7"/>
<reference evidence="2 3" key="1">
    <citation type="submission" date="2018-12" db="EMBL/GenBank/DDBJ databases">
        <authorList>
            <person name="Li K."/>
        </authorList>
    </citation>
    <scope>NUCLEOTIDE SEQUENCE [LARGE SCALE GENOMIC DNA]</scope>
    <source>
        <strain evidence="3">CR22</strain>
    </source>
</reference>
<organism evidence="2 3">
    <name type="scientific">Streptomyces aquilus</name>
    <dbReference type="NCBI Taxonomy" id="2548456"/>
    <lineage>
        <taxon>Bacteria</taxon>
        <taxon>Bacillati</taxon>
        <taxon>Actinomycetota</taxon>
        <taxon>Actinomycetes</taxon>
        <taxon>Kitasatosporales</taxon>
        <taxon>Streptomycetaceae</taxon>
        <taxon>Streptomyces</taxon>
    </lineage>
</organism>
<feature type="region of interest" description="Disordered" evidence="1">
    <location>
        <begin position="1"/>
        <end position="66"/>
    </location>
</feature>
<name>A0A3Q9C3A7_9ACTN</name>
<evidence type="ECO:0000256" key="1">
    <source>
        <dbReference type="SAM" id="MobiDB-lite"/>
    </source>
</evidence>
<accession>A0A3Q9C3A7</accession>
<evidence type="ECO:0000313" key="2">
    <source>
        <dbReference type="EMBL" id="AZP22511.1"/>
    </source>
</evidence>
<dbReference type="EMBL" id="CP034463">
    <property type="protein sequence ID" value="AZP22511.1"/>
    <property type="molecule type" value="Genomic_DNA"/>
</dbReference>
<feature type="compositionally biased region" description="Basic and acidic residues" evidence="1">
    <location>
        <begin position="51"/>
        <end position="66"/>
    </location>
</feature>
<evidence type="ECO:0000313" key="3">
    <source>
        <dbReference type="Proteomes" id="UP000280197"/>
    </source>
</evidence>
<proteinExistence type="predicted"/>
<dbReference type="KEGG" id="saqu:EJC51_44435"/>
<dbReference type="Proteomes" id="UP000280197">
    <property type="component" value="Chromosome"/>
</dbReference>
<keyword evidence="3" id="KW-1185">Reference proteome</keyword>
<sequence length="294" mass="30953">MRWTRTKSCFGEPARSRRAARTGPLPGVSRYRRCAYSTPSRAGTGRRHKLACRDRQTRPRPAEFGDGHVLASVPYAASSPAVRAAGNPGGTMNDTGSRNVIAIRFADDDKTYRALAVLKKADADGLVDVHAAVVAERGADGALEVMDGTDNVTAAGQTAGSLIGALVGLLGGPFTVLLGWGAGALIGGTIDVHRASGTDAALSELARTVAPGRNALIAEVTETRESVIDTEVAAGGGTVVRRPAHEVLDEFEATADAAGKAQAAAAATLRTRKRAERREEFHERWETISSKMRR</sequence>